<dbReference type="Proteomes" id="UP000060787">
    <property type="component" value="Chromosome"/>
</dbReference>
<dbReference type="RefSeq" id="WP_057918916.1">
    <property type="nucleotide sequence ID" value="NZ_CP011129.1"/>
</dbReference>
<keyword evidence="1" id="KW-0732">Signal</keyword>
<dbReference type="PATRIC" id="fig|84531.8.peg.3975"/>
<evidence type="ECO:0008006" key="4">
    <source>
        <dbReference type="Google" id="ProtNLM"/>
    </source>
</evidence>
<dbReference type="KEGG" id="lab:LA76x_3967"/>
<protein>
    <recommendedName>
        <fullName evidence="4">TOBE domain protein</fullName>
    </recommendedName>
</protein>
<dbReference type="STRING" id="84531.LA76x_3967"/>
<sequence length="140" mass="13717">MFSLALSVSAAAGLLAGTPAFAAAQSDGPSRQSELSLNASVEVPVAAARALSAGAKFSVAGVEASAQGVTLTVSAVGLGTSFTVVLSAQAVKQLGLRVGQALTVSAVAGGWLLSGADGGAFCFIPNERARSLMHSERIGA</sequence>
<accession>A0A0S2FEX0</accession>
<evidence type="ECO:0000313" key="2">
    <source>
        <dbReference type="EMBL" id="ALN82083.1"/>
    </source>
</evidence>
<keyword evidence="3" id="KW-1185">Reference proteome</keyword>
<dbReference type="AlphaFoldDB" id="A0A0S2FEX0"/>
<reference evidence="2" key="1">
    <citation type="journal article" date="2015" name="BMC Genomics">
        <title>Comparative genomics and metabolic profiling of the genus Lysobacter.</title>
        <authorList>
            <person name="de Bruijn I."/>
            <person name="Cheng X."/>
            <person name="de Jager V."/>
            <person name="Exposito R.G."/>
            <person name="Watrous J."/>
            <person name="Patel N."/>
            <person name="Postma J."/>
            <person name="Dorrestein P.C."/>
            <person name="Kobayashi D."/>
            <person name="Raaijmakers J.M."/>
        </authorList>
    </citation>
    <scope>NUCLEOTIDE SEQUENCE [LARGE SCALE GENOMIC DNA]</scope>
    <source>
        <strain evidence="2">76</strain>
    </source>
</reference>
<proteinExistence type="predicted"/>
<gene>
    <name evidence="2" type="ORF">LA76x_3967</name>
</gene>
<name>A0A0S2FEX0_LYSAN</name>
<evidence type="ECO:0000256" key="1">
    <source>
        <dbReference type="SAM" id="SignalP"/>
    </source>
</evidence>
<organism evidence="2 3">
    <name type="scientific">Lysobacter antibioticus</name>
    <dbReference type="NCBI Taxonomy" id="84531"/>
    <lineage>
        <taxon>Bacteria</taxon>
        <taxon>Pseudomonadati</taxon>
        <taxon>Pseudomonadota</taxon>
        <taxon>Gammaproteobacteria</taxon>
        <taxon>Lysobacterales</taxon>
        <taxon>Lysobacteraceae</taxon>
        <taxon>Lysobacter</taxon>
    </lineage>
</organism>
<evidence type="ECO:0000313" key="3">
    <source>
        <dbReference type="Proteomes" id="UP000060787"/>
    </source>
</evidence>
<feature type="signal peptide" evidence="1">
    <location>
        <begin position="1"/>
        <end position="22"/>
    </location>
</feature>
<dbReference type="EMBL" id="CP011129">
    <property type="protein sequence ID" value="ALN82083.1"/>
    <property type="molecule type" value="Genomic_DNA"/>
</dbReference>
<feature type="chain" id="PRO_5006597278" description="TOBE domain protein" evidence="1">
    <location>
        <begin position="23"/>
        <end position="140"/>
    </location>
</feature>